<dbReference type="Pfam" id="PF01381">
    <property type="entry name" value="HTH_3"/>
    <property type="match status" value="1"/>
</dbReference>
<dbReference type="EMBL" id="AHCD03000028">
    <property type="protein sequence ID" value="KAF7787702.1"/>
    <property type="molecule type" value="Genomic_DNA"/>
</dbReference>
<dbReference type="CDD" id="cd00093">
    <property type="entry name" value="HTH_XRE"/>
    <property type="match status" value="1"/>
</dbReference>
<accession>A0A8T0CCB8</accession>
<dbReference type="GO" id="GO:0003677">
    <property type="term" value="F:DNA binding"/>
    <property type="evidence" value="ECO:0007669"/>
    <property type="project" value="InterPro"/>
</dbReference>
<comment type="caution">
    <text evidence="2">The sequence shown here is derived from an EMBL/GenBank/DDBJ whole genome shotgun (WGS) entry which is preliminary data.</text>
</comment>
<dbReference type="GeneID" id="61357012"/>
<organism evidence="2 3">
    <name type="scientific">Pseudoalteromonas rubra</name>
    <dbReference type="NCBI Taxonomy" id="43658"/>
    <lineage>
        <taxon>Bacteria</taxon>
        <taxon>Pseudomonadati</taxon>
        <taxon>Pseudomonadota</taxon>
        <taxon>Gammaproteobacteria</taxon>
        <taxon>Alteromonadales</taxon>
        <taxon>Pseudoalteromonadaceae</taxon>
        <taxon>Pseudoalteromonas</taxon>
    </lineage>
</organism>
<dbReference type="SUPFAM" id="SSF47413">
    <property type="entry name" value="lambda repressor-like DNA-binding domains"/>
    <property type="match status" value="1"/>
</dbReference>
<dbReference type="AlphaFoldDB" id="A0A8T0CCB8"/>
<protein>
    <recommendedName>
        <fullName evidence="1">HTH cro/C1-type domain-containing protein</fullName>
    </recommendedName>
</protein>
<dbReference type="InterPro" id="IPR010982">
    <property type="entry name" value="Lambda_DNA-bd_dom_sf"/>
</dbReference>
<evidence type="ECO:0000313" key="3">
    <source>
        <dbReference type="Proteomes" id="UP000016480"/>
    </source>
</evidence>
<name>A0A8T0CCB8_9GAMM</name>
<gene>
    <name evidence="2" type="ORF">PRUB_a5197</name>
</gene>
<evidence type="ECO:0000259" key="1">
    <source>
        <dbReference type="PROSITE" id="PS50943"/>
    </source>
</evidence>
<feature type="domain" description="HTH cro/C1-type" evidence="1">
    <location>
        <begin position="47"/>
        <end position="82"/>
    </location>
</feature>
<dbReference type="RefSeq" id="WP_010382684.1">
    <property type="nucleotide sequence ID" value="NZ_AHCD03000028.1"/>
</dbReference>
<dbReference type="Proteomes" id="UP000016480">
    <property type="component" value="Unassembled WGS sequence"/>
</dbReference>
<dbReference type="PROSITE" id="PS50943">
    <property type="entry name" value="HTH_CROC1"/>
    <property type="match status" value="1"/>
</dbReference>
<dbReference type="Gene3D" id="1.10.260.40">
    <property type="entry name" value="lambda repressor-like DNA-binding domains"/>
    <property type="match status" value="1"/>
</dbReference>
<sequence length="116" mass="12986">MTSTANCKIPTDTMINPFTLGGGVPSPQQDNAQAFDLLRAPRGAQLLKYARKLRGFTQAESAASYGIEERTLRRWENNEFNPRWNDVISLLEDVYFMDIMQAISGVRSMQAQGISV</sequence>
<dbReference type="InterPro" id="IPR001387">
    <property type="entry name" value="Cro/C1-type_HTH"/>
</dbReference>
<reference evidence="2 3" key="1">
    <citation type="journal article" date="2012" name="J. Bacteriol.">
        <title>Genome sequence of the cycloprodigiosin-producing bacterial strain Pseudoalteromonas rubra ATCC 29570(T).</title>
        <authorList>
            <person name="Xie B.B."/>
            <person name="Shu Y.L."/>
            <person name="Qin Q.L."/>
            <person name="Rong J.C."/>
            <person name="Zhang X.Y."/>
            <person name="Chen X.L."/>
            <person name="Zhou B.C."/>
            <person name="Zhang Y.Z."/>
        </authorList>
    </citation>
    <scope>NUCLEOTIDE SEQUENCE [LARGE SCALE GENOMIC DNA]</scope>
    <source>
        <strain evidence="2 3">DSM 6842</strain>
    </source>
</reference>
<proteinExistence type="predicted"/>
<evidence type="ECO:0000313" key="2">
    <source>
        <dbReference type="EMBL" id="KAF7787702.1"/>
    </source>
</evidence>